<dbReference type="PROSITE" id="PS00107">
    <property type="entry name" value="PROTEIN_KINASE_ATP"/>
    <property type="match status" value="1"/>
</dbReference>
<dbReference type="SMART" id="SM00220">
    <property type="entry name" value="S_TKc"/>
    <property type="match status" value="1"/>
</dbReference>
<gene>
    <name evidence="15" type="ORF">GCM10025883_37280</name>
</gene>
<dbReference type="InterPro" id="IPR011009">
    <property type="entry name" value="Kinase-like_dom_sf"/>
</dbReference>
<evidence type="ECO:0000256" key="6">
    <source>
        <dbReference type="ARBA" id="ARBA00022777"/>
    </source>
</evidence>
<keyword evidence="12" id="KW-0472">Membrane</keyword>
<feature type="region of interest" description="Disordered" evidence="11">
    <location>
        <begin position="296"/>
        <end position="319"/>
    </location>
</feature>
<dbReference type="InterPro" id="IPR008271">
    <property type="entry name" value="Ser/Thr_kinase_AS"/>
</dbReference>
<accession>A0ABQ6IWL8</accession>
<dbReference type="PANTHER" id="PTHR43289:SF6">
    <property type="entry name" value="SERINE_THREONINE-PROTEIN KINASE NEKL-3"/>
    <property type="match status" value="1"/>
</dbReference>
<dbReference type="Pfam" id="PF00069">
    <property type="entry name" value="Pkinase"/>
    <property type="match status" value="1"/>
</dbReference>
<keyword evidence="5 10" id="KW-0547">Nucleotide-binding</keyword>
<dbReference type="Gene3D" id="1.10.510.10">
    <property type="entry name" value="Transferase(Phosphotransferase) domain 1"/>
    <property type="match status" value="1"/>
</dbReference>
<evidence type="ECO:0000256" key="3">
    <source>
        <dbReference type="ARBA" id="ARBA00022679"/>
    </source>
</evidence>
<evidence type="ECO:0000313" key="15">
    <source>
        <dbReference type="EMBL" id="GMA41683.1"/>
    </source>
</evidence>
<keyword evidence="7 10" id="KW-0067">ATP-binding</keyword>
<dbReference type="PANTHER" id="PTHR43289">
    <property type="entry name" value="MITOGEN-ACTIVATED PROTEIN KINASE KINASE KINASE 20-RELATED"/>
    <property type="match status" value="1"/>
</dbReference>
<dbReference type="Pfam" id="PF03793">
    <property type="entry name" value="PASTA"/>
    <property type="match status" value="1"/>
</dbReference>
<evidence type="ECO:0000256" key="7">
    <source>
        <dbReference type="ARBA" id="ARBA00022840"/>
    </source>
</evidence>
<keyword evidence="12" id="KW-0812">Transmembrane</keyword>
<reference evidence="16" key="1">
    <citation type="journal article" date="2019" name="Int. J. Syst. Evol. Microbiol.">
        <title>The Global Catalogue of Microorganisms (GCM) 10K type strain sequencing project: providing services to taxonomists for standard genome sequencing and annotation.</title>
        <authorList>
            <consortium name="The Broad Institute Genomics Platform"/>
            <consortium name="The Broad Institute Genome Sequencing Center for Infectious Disease"/>
            <person name="Wu L."/>
            <person name="Ma J."/>
        </authorList>
    </citation>
    <scope>NUCLEOTIDE SEQUENCE [LARGE SCALE GENOMIC DNA]</scope>
    <source>
        <strain evidence="16">NBRC 113072</strain>
    </source>
</reference>
<evidence type="ECO:0000259" key="14">
    <source>
        <dbReference type="PROSITE" id="PS51178"/>
    </source>
</evidence>
<evidence type="ECO:0000313" key="16">
    <source>
        <dbReference type="Proteomes" id="UP001157126"/>
    </source>
</evidence>
<evidence type="ECO:0000256" key="11">
    <source>
        <dbReference type="SAM" id="MobiDB-lite"/>
    </source>
</evidence>
<dbReference type="Gene3D" id="3.30.10.20">
    <property type="match status" value="1"/>
</dbReference>
<dbReference type="SUPFAM" id="SSF56112">
    <property type="entry name" value="Protein kinase-like (PK-like)"/>
    <property type="match status" value="1"/>
</dbReference>
<name>A0ABQ6IWL8_9MICO</name>
<dbReference type="InterPro" id="IPR017441">
    <property type="entry name" value="Protein_kinase_ATP_BS"/>
</dbReference>
<dbReference type="PROSITE" id="PS50011">
    <property type="entry name" value="PROTEIN_KINASE_DOM"/>
    <property type="match status" value="1"/>
</dbReference>
<feature type="domain" description="PASTA" evidence="14">
    <location>
        <begin position="366"/>
        <end position="424"/>
    </location>
</feature>
<feature type="binding site" evidence="10">
    <location>
        <position position="41"/>
    </location>
    <ligand>
        <name>ATP</name>
        <dbReference type="ChEBI" id="CHEBI:30616"/>
    </ligand>
</feature>
<dbReference type="EMBL" id="BSUO01000001">
    <property type="protein sequence ID" value="GMA41683.1"/>
    <property type="molecule type" value="Genomic_DNA"/>
</dbReference>
<evidence type="ECO:0000256" key="2">
    <source>
        <dbReference type="ARBA" id="ARBA00022527"/>
    </source>
</evidence>
<dbReference type="NCBIfam" id="NF033483">
    <property type="entry name" value="PknB_PASTA_kin"/>
    <property type="match status" value="1"/>
</dbReference>
<feature type="domain" description="Protein kinase" evidence="13">
    <location>
        <begin position="12"/>
        <end position="283"/>
    </location>
</feature>
<dbReference type="CDD" id="cd14014">
    <property type="entry name" value="STKc_PknB_like"/>
    <property type="match status" value="1"/>
</dbReference>
<dbReference type="InterPro" id="IPR005543">
    <property type="entry name" value="PASTA_dom"/>
</dbReference>
<dbReference type="EC" id="2.7.11.1" evidence="1"/>
<evidence type="ECO:0000256" key="1">
    <source>
        <dbReference type="ARBA" id="ARBA00012513"/>
    </source>
</evidence>
<evidence type="ECO:0000256" key="9">
    <source>
        <dbReference type="ARBA" id="ARBA00048679"/>
    </source>
</evidence>
<comment type="catalytic activity">
    <reaction evidence="8">
        <text>L-threonyl-[protein] + ATP = O-phospho-L-threonyl-[protein] + ADP + H(+)</text>
        <dbReference type="Rhea" id="RHEA:46608"/>
        <dbReference type="Rhea" id="RHEA-COMP:11060"/>
        <dbReference type="Rhea" id="RHEA-COMP:11605"/>
        <dbReference type="ChEBI" id="CHEBI:15378"/>
        <dbReference type="ChEBI" id="CHEBI:30013"/>
        <dbReference type="ChEBI" id="CHEBI:30616"/>
        <dbReference type="ChEBI" id="CHEBI:61977"/>
        <dbReference type="ChEBI" id="CHEBI:456216"/>
        <dbReference type="EC" id="2.7.11.1"/>
    </reaction>
</comment>
<evidence type="ECO:0000256" key="4">
    <source>
        <dbReference type="ARBA" id="ARBA00022737"/>
    </source>
</evidence>
<dbReference type="RefSeq" id="WP_284305216.1">
    <property type="nucleotide sequence ID" value="NZ_BSUO01000001.1"/>
</dbReference>
<dbReference type="PROSITE" id="PS51178">
    <property type="entry name" value="PASTA"/>
    <property type="match status" value="1"/>
</dbReference>
<dbReference type="InterPro" id="IPR000719">
    <property type="entry name" value="Prot_kinase_dom"/>
</dbReference>
<proteinExistence type="predicted"/>
<comment type="catalytic activity">
    <reaction evidence="9">
        <text>L-seryl-[protein] + ATP = O-phospho-L-seryl-[protein] + ADP + H(+)</text>
        <dbReference type="Rhea" id="RHEA:17989"/>
        <dbReference type="Rhea" id="RHEA-COMP:9863"/>
        <dbReference type="Rhea" id="RHEA-COMP:11604"/>
        <dbReference type="ChEBI" id="CHEBI:15378"/>
        <dbReference type="ChEBI" id="CHEBI:29999"/>
        <dbReference type="ChEBI" id="CHEBI:30616"/>
        <dbReference type="ChEBI" id="CHEBI:83421"/>
        <dbReference type="ChEBI" id="CHEBI:456216"/>
        <dbReference type="EC" id="2.7.11.1"/>
    </reaction>
</comment>
<evidence type="ECO:0000256" key="5">
    <source>
        <dbReference type="ARBA" id="ARBA00022741"/>
    </source>
</evidence>
<dbReference type="Proteomes" id="UP001157126">
    <property type="component" value="Unassembled WGS sequence"/>
</dbReference>
<evidence type="ECO:0000259" key="13">
    <source>
        <dbReference type="PROSITE" id="PS50011"/>
    </source>
</evidence>
<comment type="caution">
    <text evidence="15">The sequence shown here is derived from an EMBL/GenBank/DDBJ whole genome shotgun (WGS) entry which is preliminary data.</text>
</comment>
<keyword evidence="16" id="KW-1185">Reference proteome</keyword>
<feature type="transmembrane region" description="Helical" evidence="12">
    <location>
        <begin position="339"/>
        <end position="358"/>
    </location>
</feature>
<evidence type="ECO:0000256" key="8">
    <source>
        <dbReference type="ARBA" id="ARBA00047899"/>
    </source>
</evidence>
<evidence type="ECO:0000256" key="10">
    <source>
        <dbReference type="PROSITE-ProRule" id="PRU10141"/>
    </source>
</evidence>
<protein>
    <recommendedName>
        <fullName evidence="1">non-specific serine/threonine protein kinase</fullName>
        <ecNumber evidence="1">2.7.11.1</ecNumber>
    </recommendedName>
</protein>
<keyword evidence="6" id="KW-0418">Kinase</keyword>
<organism evidence="15 16">
    <name type="scientific">Mobilicoccus caccae</name>
    <dbReference type="NCBI Taxonomy" id="1859295"/>
    <lineage>
        <taxon>Bacteria</taxon>
        <taxon>Bacillati</taxon>
        <taxon>Actinomycetota</taxon>
        <taxon>Actinomycetes</taxon>
        <taxon>Micrococcales</taxon>
        <taxon>Dermatophilaceae</taxon>
        <taxon>Mobilicoccus</taxon>
    </lineage>
</organism>
<keyword evidence="2" id="KW-0723">Serine/threonine-protein kinase</keyword>
<keyword evidence="3" id="KW-0808">Transferase</keyword>
<dbReference type="CDD" id="cd06577">
    <property type="entry name" value="PASTA_pknB"/>
    <property type="match status" value="1"/>
</dbReference>
<evidence type="ECO:0000256" key="12">
    <source>
        <dbReference type="SAM" id="Phobius"/>
    </source>
</evidence>
<dbReference type="PROSITE" id="PS00108">
    <property type="entry name" value="PROTEIN_KINASE_ST"/>
    <property type="match status" value="1"/>
</dbReference>
<sequence>MNDDRRLLAGRYEVGDLIGRGGMADVHLGYDTRLGREVAVKILRSELARDRSFLMRFRREAQSAASLNHPAIVAVFDSGEEAITENNGTTVSVPFIVMEYVRGRTLRDVLSEDGPFEPFEAARVMSQVLRALDYSHDNGIIHRDIKPANVMMGHNGQPKVMDFGIARAIADTAATMTNTSVVVGTAQYLSPEQAQGQEVDARSDLYSAGCLLYELLTGRPPFVGDSPVAIAYQHVGEPPQPPSVHTPGIPTSLDVVALHSLAKAPSDRYQSGEDFAGDLDAVITGGATLAAREAVAAGRLSPSRPTEDRDRTGSTAVVPGPVDVLTEETVDEPERKRRLWPIIVGVLVLLAALLGILWSQGVFDRAPDPVAVPAVVQKPQEEATRMLQEAGFVVAAQPVQNRAQAGTVVEQQPVAQSLQPPGRR</sequence>
<dbReference type="Gene3D" id="3.30.200.20">
    <property type="entry name" value="Phosphorylase Kinase, domain 1"/>
    <property type="match status" value="1"/>
</dbReference>
<keyword evidence="12" id="KW-1133">Transmembrane helix</keyword>
<keyword evidence="4" id="KW-0677">Repeat</keyword>
<feature type="region of interest" description="Disordered" evidence="11">
    <location>
        <begin position="405"/>
        <end position="424"/>
    </location>
</feature>